<dbReference type="RefSeq" id="WP_002825812.1">
    <property type="nucleotide sequence ID" value="NZ_AP028331.1"/>
</dbReference>
<dbReference type="PATRIC" id="fig|197.5249.peg.1529"/>
<protein>
    <submittedName>
        <fullName evidence="6">CTP:phosphoglutamine cytidylyltransferase</fullName>
    </submittedName>
    <submittedName>
        <fullName evidence="5">Putative sugar nucleotidyltransferase</fullName>
    </submittedName>
</protein>
<dbReference type="InterPro" id="IPR029044">
    <property type="entry name" value="Nucleotide-diphossugar_trans"/>
</dbReference>
<evidence type="ECO:0000313" key="6">
    <source>
        <dbReference type="EMBL" id="MCH3851281.1"/>
    </source>
</evidence>
<reference evidence="5" key="1">
    <citation type="journal article" date="2015" name="PLoS ONE">
        <title>Updated Campylobacter jejuni Capsule PCR Multiplex Typing System and Its Application to Clinical Isolates from South and Southeast Asia.</title>
        <authorList>
            <person name="Poly F."/>
            <person name="Serichantalergs O."/>
            <person name="Kuroiwa J."/>
            <person name="Pootong P."/>
            <person name="Mason C."/>
            <person name="Guerry P."/>
            <person name="Parker C.T."/>
        </authorList>
    </citation>
    <scope>NUCLEOTIDE SEQUENCE</scope>
    <source>
        <strain evidence="4">HS05</strain>
        <strain evidence="5">HS31</strain>
    </source>
</reference>
<evidence type="ECO:0000313" key="4">
    <source>
        <dbReference type="EMBL" id="ALT31856.1"/>
    </source>
</evidence>
<organism evidence="5">
    <name type="scientific">Campylobacter jejuni</name>
    <dbReference type="NCBI Taxonomy" id="197"/>
    <lineage>
        <taxon>Bacteria</taxon>
        <taxon>Pseudomonadati</taxon>
        <taxon>Campylobacterota</taxon>
        <taxon>Epsilonproteobacteria</taxon>
        <taxon>Campylobacterales</taxon>
        <taxon>Campylobacteraceae</taxon>
        <taxon>Campylobacter</taxon>
    </lineage>
</organism>
<dbReference type="Proteomes" id="UP001199644">
    <property type="component" value="Unassembled WGS sequence"/>
</dbReference>
<sequence length="253" mass="29568">MNAIILAAGFGSRLMPLTKDQPKCMVEYKNKKIIDYEIEALKSAGINEIAVVGGYLNEVLKNYLNKYDIEHFFINSKYDKTNMVHTFFCAKDFILKCIEEKQDLIISYADIVYFQDCVQKLINAKEELAIVVDKSWRKLWSKRFANPLEDAETLKMTNGYIIELGKKANAYDEIEAQYIGLFKFSYQFLSEVIAFYEMLDRDILYDNKNFENMYMTSFLQALIEKYNNAKAVEIDGNWCEIDFMSDLEVQIDK</sequence>
<dbReference type="EMBL" id="JAJUOL010000005">
    <property type="protein sequence ID" value="MCH3851281.1"/>
    <property type="molecule type" value="Genomic_DNA"/>
</dbReference>
<dbReference type="InterPro" id="IPR050065">
    <property type="entry name" value="GlmU-like"/>
</dbReference>
<dbReference type="CDD" id="cd02523">
    <property type="entry name" value="PC_cytidylyltransferase"/>
    <property type="match status" value="1"/>
</dbReference>
<evidence type="ECO:0000256" key="2">
    <source>
        <dbReference type="ARBA" id="ARBA00022695"/>
    </source>
</evidence>
<evidence type="ECO:0000259" key="3">
    <source>
        <dbReference type="Pfam" id="PF00483"/>
    </source>
</evidence>
<dbReference type="PANTHER" id="PTHR43584:SF8">
    <property type="entry name" value="N-ACETYLMURAMATE ALPHA-1-PHOSPHATE URIDYLYLTRANSFERASE"/>
    <property type="match status" value="1"/>
</dbReference>
<dbReference type="InterPro" id="IPR005835">
    <property type="entry name" value="NTP_transferase_dom"/>
</dbReference>
<dbReference type="EMBL" id="KT868847">
    <property type="protein sequence ID" value="ALT31969.1"/>
    <property type="molecule type" value="Genomic_DNA"/>
</dbReference>
<gene>
    <name evidence="6" type="ORF">LZC39_03970</name>
</gene>
<feature type="domain" description="Nucleotidyl transferase" evidence="3">
    <location>
        <begin position="3"/>
        <end position="128"/>
    </location>
</feature>
<evidence type="ECO:0000256" key="1">
    <source>
        <dbReference type="ARBA" id="ARBA00022679"/>
    </source>
</evidence>
<proteinExistence type="predicted"/>
<dbReference type="SUPFAM" id="SSF53448">
    <property type="entry name" value="Nucleotide-diphospho-sugar transferases"/>
    <property type="match status" value="1"/>
</dbReference>
<dbReference type="EMBL" id="KT868843">
    <property type="protein sequence ID" value="ALT31856.1"/>
    <property type="molecule type" value="Genomic_DNA"/>
</dbReference>
<keyword evidence="1 5" id="KW-0808">Transferase</keyword>
<accession>A0A0D6GFZ9</accession>
<dbReference type="Pfam" id="PF00483">
    <property type="entry name" value="NTP_transferase"/>
    <property type="match status" value="1"/>
</dbReference>
<evidence type="ECO:0000313" key="5">
    <source>
        <dbReference type="EMBL" id="ALT31969.1"/>
    </source>
</evidence>
<keyword evidence="2 6" id="KW-0548">Nucleotidyltransferase</keyword>
<dbReference type="PANTHER" id="PTHR43584">
    <property type="entry name" value="NUCLEOTIDYL TRANSFERASE"/>
    <property type="match status" value="1"/>
</dbReference>
<dbReference type="AlphaFoldDB" id="A0A0D6GFZ9"/>
<reference evidence="6" key="2">
    <citation type="submission" date="2021-12" db="EMBL/GenBank/DDBJ databases">
        <title>Prevalence of phenicol resistance gene fexA in Campylobacter isolated from poultry supply chain.</title>
        <authorList>
            <person name="Tang B."/>
            <person name="Zheng X."/>
            <person name="Lin J."/>
            <person name="Lin R."/>
            <person name="Yang H."/>
            <person name="Shen Z."/>
            <person name="Xia F."/>
        </authorList>
    </citation>
    <scope>NUCLEOTIDE SEQUENCE</scope>
    <source>
        <strain evidence="6">CJHN2011004</strain>
    </source>
</reference>
<name>A0A0D6GFZ9_CAMJU</name>
<dbReference type="GO" id="GO:0016779">
    <property type="term" value="F:nucleotidyltransferase activity"/>
    <property type="evidence" value="ECO:0007669"/>
    <property type="project" value="UniProtKB-KW"/>
</dbReference>
<dbReference type="Gene3D" id="3.90.550.10">
    <property type="entry name" value="Spore Coat Polysaccharide Biosynthesis Protein SpsA, Chain A"/>
    <property type="match status" value="1"/>
</dbReference>